<keyword evidence="2" id="KW-1185">Reference proteome</keyword>
<evidence type="ECO:0000313" key="1">
    <source>
        <dbReference type="EMBL" id="VBB25561.1"/>
    </source>
</evidence>
<dbReference type="Proteomes" id="UP000276991">
    <property type="component" value="Unassembled WGS sequence"/>
</dbReference>
<name>A0A498RXR0_ACAVI</name>
<accession>A0A498RXR0</accession>
<gene>
    <name evidence="1" type="ORF">NAV_LOCUS391</name>
</gene>
<protein>
    <submittedName>
        <fullName evidence="1">Uncharacterized protein</fullName>
    </submittedName>
</protein>
<sequence>MGRKDHHKSCQSDINVSSAFTDIGAQVWVRGIFGTLRRYIFLSSMGFHTPKHLAVGLLVFQKEINIRIEEK</sequence>
<dbReference type="AlphaFoldDB" id="A0A498RXR0"/>
<dbReference type="EMBL" id="UPTC01000023">
    <property type="protein sequence ID" value="VBB25561.1"/>
    <property type="molecule type" value="Genomic_DNA"/>
</dbReference>
<proteinExistence type="predicted"/>
<organism evidence="1 2">
    <name type="scientific">Acanthocheilonema viteae</name>
    <name type="common">Filarial nematode worm</name>
    <name type="synonym">Dipetalonema viteae</name>
    <dbReference type="NCBI Taxonomy" id="6277"/>
    <lineage>
        <taxon>Eukaryota</taxon>
        <taxon>Metazoa</taxon>
        <taxon>Ecdysozoa</taxon>
        <taxon>Nematoda</taxon>
        <taxon>Chromadorea</taxon>
        <taxon>Rhabditida</taxon>
        <taxon>Spirurina</taxon>
        <taxon>Spiruromorpha</taxon>
        <taxon>Filarioidea</taxon>
        <taxon>Onchocercidae</taxon>
        <taxon>Acanthocheilonema</taxon>
    </lineage>
</organism>
<evidence type="ECO:0000313" key="2">
    <source>
        <dbReference type="Proteomes" id="UP000276991"/>
    </source>
</evidence>
<reference evidence="1 2" key="1">
    <citation type="submission" date="2018-08" db="EMBL/GenBank/DDBJ databases">
        <authorList>
            <person name="Laetsch R D."/>
            <person name="Stevens L."/>
            <person name="Kumar S."/>
            <person name="Blaxter L. M."/>
        </authorList>
    </citation>
    <scope>NUCLEOTIDE SEQUENCE [LARGE SCALE GENOMIC DNA]</scope>
</reference>